<evidence type="ECO:0000313" key="1">
    <source>
        <dbReference type="EMBL" id="KAA6386929.1"/>
    </source>
</evidence>
<accession>A0A5J4VXB7</accession>
<dbReference type="OrthoDB" id="10072016at2759"/>
<sequence>MALALQLLIFVHINQKLTEIYEFHVAVRVCTKLGAQSMFSYKKQIRALWRELNAISEIIVSNRMLESLFELKNLELMRQYRKAGRRKEIFPIAGDFPTWMRCFLLQRDDQVTQQWCQPREHGRMEVNKDQIQRYRHNLEEHIVGKLTCAISATDQSGCQDWPDTHPQLMLVTANATPGQLTNKLKRDGQLFTAMPCITLQLYTDQREK</sequence>
<name>A0A5J4VXB7_9EUKA</name>
<comment type="caution">
    <text evidence="1">The sequence shown here is derived from an EMBL/GenBank/DDBJ whole genome shotgun (WGS) entry which is preliminary data.</text>
</comment>
<proteinExistence type="predicted"/>
<gene>
    <name evidence="1" type="ORF">EZS28_017544</name>
</gene>
<reference evidence="1 2" key="1">
    <citation type="submission" date="2019-03" db="EMBL/GenBank/DDBJ databases">
        <title>Single cell metagenomics reveals metabolic interactions within the superorganism composed of flagellate Streblomastix strix and complex community of Bacteroidetes bacteria on its surface.</title>
        <authorList>
            <person name="Treitli S.C."/>
            <person name="Kolisko M."/>
            <person name="Husnik F."/>
            <person name="Keeling P."/>
            <person name="Hampl V."/>
        </authorList>
    </citation>
    <scope>NUCLEOTIDE SEQUENCE [LARGE SCALE GENOMIC DNA]</scope>
    <source>
        <strain evidence="1">ST1C</strain>
    </source>
</reference>
<dbReference type="EMBL" id="SNRW01004586">
    <property type="protein sequence ID" value="KAA6386929.1"/>
    <property type="molecule type" value="Genomic_DNA"/>
</dbReference>
<organism evidence="1 2">
    <name type="scientific">Streblomastix strix</name>
    <dbReference type="NCBI Taxonomy" id="222440"/>
    <lineage>
        <taxon>Eukaryota</taxon>
        <taxon>Metamonada</taxon>
        <taxon>Preaxostyla</taxon>
        <taxon>Oxymonadida</taxon>
        <taxon>Streblomastigidae</taxon>
        <taxon>Streblomastix</taxon>
    </lineage>
</organism>
<evidence type="ECO:0000313" key="2">
    <source>
        <dbReference type="Proteomes" id="UP000324800"/>
    </source>
</evidence>
<dbReference type="AlphaFoldDB" id="A0A5J4VXB7"/>
<protein>
    <submittedName>
        <fullName evidence="1">Uncharacterized protein</fullName>
    </submittedName>
</protein>
<dbReference type="Proteomes" id="UP000324800">
    <property type="component" value="Unassembled WGS sequence"/>
</dbReference>